<keyword evidence="12" id="KW-1185">Reference proteome</keyword>
<evidence type="ECO:0000256" key="7">
    <source>
        <dbReference type="ARBA" id="ARBA00022989"/>
    </source>
</evidence>
<feature type="transmembrane region" description="Helical" evidence="9">
    <location>
        <begin position="222"/>
        <end position="243"/>
    </location>
</feature>
<keyword evidence="7 9" id="KW-1133">Transmembrane helix</keyword>
<evidence type="ECO:0000313" key="11">
    <source>
        <dbReference type="EMBL" id="SFP84997.1"/>
    </source>
</evidence>
<proteinExistence type="inferred from homology"/>
<evidence type="ECO:0000256" key="5">
    <source>
        <dbReference type="ARBA" id="ARBA00022692"/>
    </source>
</evidence>
<dbReference type="GO" id="GO:0022857">
    <property type="term" value="F:transmembrane transporter activity"/>
    <property type="evidence" value="ECO:0007669"/>
    <property type="project" value="InterPro"/>
</dbReference>
<dbReference type="InterPro" id="IPR043429">
    <property type="entry name" value="ArtM/GltK/GlnP/TcyL/YhdX-like"/>
</dbReference>
<comment type="similarity">
    <text evidence="2">Belongs to the binding-protein-dependent transport system permease family. HisMQ subfamily.</text>
</comment>
<dbReference type="InterPro" id="IPR000515">
    <property type="entry name" value="MetI-like"/>
</dbReference>
<sequence length="254" mass="28170">MTLLKTEHIIIKNTIKHSKHIGIIGNRIKGGENYSLDIDFILEISSLYLEAGKFTLKLAFIGIILSLLIGIFCSLVNYYKVKFLKKIVNWYIELSRNTPLLIQLFFLYYGLPKVGIKLGAFTCAVIGLAFLGGSYMAEAFRGGLEAVSKAQIEAGLSLGLTKAQVTRYIIFPQALAVSIPSIGANAIFIIKETSIVSAISLKDLMFVTKDIIGIYYKTNEALLMLVVAYLIILLPLSLLLTYVERRLRYAGFGN</sequence>
<organism evidence="11 12">
    <name type="scientific">Caldicoprobacter faecalis</name>
    <dbReference type="NCBI Taxonomy" id="937334"/>
    <lineage>
        <taxon>Bacteria</taxon>
        <taxon>Bacillati</taxon>
        <taxon>Bacillota</taxon>
        <taxon>Clostridia</taxon>
        <taxon>Caldicoprobacterales</taxon>
        <taxon>Caldicoprobacteraceae</taxon>
        <taxon>Caldicoprobacter</taxon>
    </lineage>
</organism>
<dbReference type="PANTHER" id="PTHR30614:SF37">
    <property type="entry name" value="AMINO-ACID ABC TRANSPORTER PERMEASE PROTEIN YHDX-RELATED"/>
    <property type="match status" value="1"/>
</dbReference>
<dbReference type="Gene3D" id="1.10.3720.10">
    <property type="entry name" value="MetI-like"/>
    <property type="match status" value="1"/>
</dbReference>
<feature type="transmembrane region" description="Helical" evidence="9">
    <location>
        <begin position="58"/>
        <end position="78"/>
    </location>
</feature>
<evidence type="ECO:0000256" key="3">
    <source>
        <dbReference type="ARBA" id="ARBA00022448"/>
    </source>
</evidence>
<dbReference type="CDD" id="cd06261">
    <property type="entry name" value="TM_PBP2"/>
    <property type="match status" value="1"/>
</dbReference>
<feature type="transmembrane region" description="Helical" evidence="9">
    <location>
        <begin position="168"/>
        <end position="188"/>
    </location>
</feature>
<evidence type="ECO:0000313" key="12">
    <source>
        <dbReference type="Proteomes" id="UP000198577"/>
    </source>
</evidence>
<feature type="domain" description="ABC transmembrane type-1" evidence="10">
    <location>
        <begin position="52"/>
        <end position="244"/>
    </location>
</feature>
<dbReference type="PROSITE" id="PS50928">
    <property type="entry name" value="ABC_TM1"/>
    <property type="match status" value="1"/>
</dbReference>
<reference evidence="11 12" key="1">
    <citation type="submission" date="2016-10" db="EMBL/GenBank/DDBJ databases">
        <authorList>
            <person name="de Groot N.N."/>
        </authorList>
    </citation>
    <scope>NUCLEOTIDE SEQUENCE [LARGE SCALE GENOMIC DNA]</scope>
    <source>
        <strain evidence="11 12">DSM 20678</strain>
    </source>
</reference>
<evidence type="ECO:0000256" key="2">
    <source>
        <dbReference type="ARBA" id="ARBA00010072"/>
    </source>
</evidence>
<accession>A0A1I5TQW1</accession>
<dbReference type="GO" id="GO:0006865">
    <property type="term" value="P:amino acid transport"/>
    <property type="evidence" value="ECO:0007669"/>
    <property type="project" value="UniProtKB-KW"/>
</dbReference>
<name>A0A1I5TQW1_9FIRM</name>
<evidence type="ECO:0000256" key="1">
    <source>
        <dbReference type="ARBA" id="ARBA00004651"/>
    </source>
</evidence>
<keyword evidence="6" id="KW-0029">Amino-acid transport</keyword>
<comment type="subcellular location">
    <subcellularLocation>
        <location evidence="1 9">Cell membrane</location>
        <topology evidence="1 9">Multi-pass membrane protein</topology>
    </subcellularLocation>
</comment>
<evidence type="ECO:0000256" key="6">
    <source>
        <dbReference type="ARBA" id="ARBA00022970"/>
    </source>
</evidence>
<dbReference type="EMBL" id="FOXR01000005">
    <property type="protein sequence ID" value="SFP84997.1"/>
    <property type="molecule type" value="Genomic_DNA"/>
</dbReference>
<evidence type="ECO:0000259" key="10">
    <source>
        <dbReference type="PROSITE" id="PS50928"/>
    </source>
</evidence>
<feature type="transmembrane region" description="Helical" evidence="9">
    <location>
        <begin position="90"/>
        <end position="111"/>
    </location>
</feature>
<keyword evidence="3 9" id="KW-0813">Transport</keyword>
<dbReference type="InterPro" id="IPR035906">
    <property type="entry name" value="MetI-like_sf"/>
</dbReference>
<dbReference type="AlphaFoldDB" id="A0A1I5TQW1"/>
<protein>
    <submittedName>
        <fullName evidence="11">Amino acid ABC transporter membrane protein 1, PAAT family</fullName>
    </submittedName>
</protein>
<dbReference type="NCBIfam" id="TIGR01726">
    <property type="entry name" value="HEQRo_perm_3TM"/>
    <property type="match status" value="1"/>
</dbReference>
<evidence type="ECO:0000256" key="4">
    <source>
        <dbReference type="ARBA" id="ARBA00022475"/>
    </source>
</evidence>
<dbReference type="STRING" id="937334.SAMN05444406_1054"/>
<feature type="transmembrane region" description="Helical" evidence="9">
    <location>
        <begin position="118"/>
        <end position="137"/>
    </location>
</feature>
<dbReference type="PANTHER" id="PTHR30614">
    <property type="entry name" value="MEMBRANE COMPONENT OF AMINO ACID ABC TRANSPORTER"/>
    <property type="match status" value="1"/>
</dbReference>
<gene>
    <name evidence="11" type="ORF">SAMN05444406_1054</name>
</gene>
<dbReference type="InterPro" id="IPR010065">
    <property type="entry name" value="AA_ABC_transptr_permease_3TM"/>
</dbReference>
<dbReference type="Pfam" id="PF00528">
    <property type="entry name" value="BPD_transp_1"/>
    <property type="match status" value="1"/>
</dbReference>
<dbReference type="Proteomes" id="UP000198577">
    <property type="component" value="Unassembled WGS sequence"/>
</dbReference>
<dbReference type="GO" id="GO:0043190">
    <property type="term" value="C:ATP-binding cassette (ABC) transporter complex"/>
    <property type="evidence" value="ECO:0007669"/>
    <property type="project" value="InterPro"/>
</dbReference>
<dbReference type="SUPFAM" id="SSF161098">
    <property type="entry name" value="MetI-like"/>
    <property type="match status" value="1"/>
</dbReference>
<keyword evidence="8 9" id="KW-0472">Membrane</keyword>
<evidence type="ECO:0000256" key="8">
    <source>
        <dbReference type="ARBA" id="ARBA00023136"/>
    </source>
</evidence>
<keyword evidence="5 9" id="KW-0812">Transmembrane</keyword>
<evidence type="ECO:0000256" key="9">
    <source>
        <dbReference type="RuleBase" id="RU363032"/>
    </source>
</evidence>
<keyword evidence="4" id="KW-1003">Cell membrane</keyword>